<feature type="compositionally biased region" description="Basic and acidic residues" evidence="1">
    <location>
        <begin position="75"/>
        <end position="84"/>
    </location>
</feature>
<dbReference type="Proteomes" id="UP000603200">
    <property type="component" value="Unassembled WGS sequence"/>
</dbReference>
<evidence type="ECO:0000256" key="1">
    <source>
        <dbReference type="SAM" id="MobiDB-lite"/>
    </source>
</evidence>
<feature type="region of interest" description="Disordered" evidence="1">
    <location>
        <begin position="57"/>
        <end position="86"/>
    </location>
</feature>
<reference evidence="2 3" key="1">
    <citation type="submission" date="2021-01" db="EMBL/GenBank/DDBJ databases">
        <title>Whole genome shotgun sequence of Actinoplanes humidus NBRC 14915.</title>
        <authorList>
            <person name="Komaki H."/>
            <person name="Tamura T."/>
        </authorList>
    </citation>
    <scope>NUCLEOTIDE SEQUENCE [LARGE SCALE GENOMIC DNA]</scope>
    <source>
        <strain evidence="2 3">NBRC 14915</strain>
    </source>
</reference>
<accession>A0ABQ4A751</accession>
<dbReference type="RefSeq" id="WP_203843589.1">
    <property type="nucleotide sequence ID" value="NZ_BAAATV010000016.1"/>
</dbReference>
<evidence type="ECO:0000313" key="3">
    <source>
        <dbReference type="Proteomes" id="UP000603200"/>
    </source>
</evidence>
<keyword evidence="3" id="KW-1185">Reference proteome</keyword>
<protein>
    <submittedName>
        <fullName evidence="2">Uncharacterized protein</fullName>
    </submittedName>
</protein>
<organism evidence="2 3">
    <name type="scientific">Winogradskya humida</name>
    <dbReference type="NCBI Taxonomy" id="113566"/>
    <lineage>
        <taxon>Bacteria</taxon>
        <taxon>Bacillati</taxon>
        <taxon>Actinomycetota</taxon>
        <taxon>Actinomycetes</taxon>
        <taxon>Micromonosporales</taxon>
        <taxon>Micromonosporaceae</taxon>
        <taxon>Winogradskya</taxon>
    </lineage>
</organism>
<sequence length="118" mass="12991">MAEKTIFLSAFPYTDANGRDRVAMRGETVDIPEPDDIERGERLGAFTFEPEELSVVPAAEMPEPTVEEPSMAEKPSGRDSRERWAAYAATKGATEAELAPVDEDGLTREQLREKYGAA</sequence>
<gene>
    <name evidence="2" type="ORF">Ahu01nite_097910</name>
</gene>
<name>A0ABQ4A751_9ACTN</name>
<dbReference type="EMBL" id="BOMN01000149">
    <property type="protein sequence ID" value="GIE26689.1"/>
    <property type="molecule type" value="Genomic_DNA"/>
</dbReference>
<evidence type="ECO:0000313" key="2">
    <source>
        <dbReference type="EMBL" id="GIE26689.1"/>
    </source>
</evidence>
<comment type="caution">
    <text evidence="2">The sequence shown here is derived from an EMBL/GenBank/DDBJ whole genome shotgun (WGS) entry which is preliminary data.</text>
</comment>
<proteinExistence type="predicted"/>